<sequence length="72" mass="8166">MSQTSQRDTLLDAGWRLADLQQQIQNSNGYDHQLDQLFLLTQWRIAELARTLKPASNVVSLNSRRKAASPAE</sequence>
<evidence type="ECO:0000313" key="2">
    <source>
        <dbReference type="Proteomes" id="UP001369958"/>
    </source>
</evidence>
<proteinExistence type="predicted"/>
<name>A0ABZ2HXN0_9HYPH</name>
<evidence type="ECO:0000313" key="1">
    <source>
        <dbReference type="EMBL" id="WWT31333.1"/>
    </source>
</evidence>
<dbReference type="EMBL" id="CP146275">
    <property type="protein sequence ID" value="WWT31333.1"/>
    <property type="molecule type" value="Genomic_DNA"/>
</dbReference>
<gene>
    <name evidence="1" type="ORF">V6617_09800</name>
</gene>
<keyword evidence="2" id="KW-1185">Reference proteome</keyword>
<organism evidence="1 2">
    <name type="scientific">Pelagibacterium nitratireducens</name>
    <dbReference type="NCBI Taxonomy" id="1046114"/>
    <lineage>
        <taxon>Bacteria</taxon>
        <taxon>Pseudomonadati</taxon>
        <taxon>Pseudomonadota</taxon>
        <taxon>Alphaproteobacteria</taxon>
        <taxon>Hyphomicrobiales</taxon>
        <taxon>Devosiaceae</taxon>
        <taxon>Pelagibacterium</taxon>
    </lineage>
</organism>
<accession>A0ABZ2HXN0</accession>
<reference evidence="1 2" key="1">
    <citation type="submission" date="2024-02" db="EMBL/GenBank/DDBJ databases">
        <title>Complete genome sequence of Pelagibacterium nitratireducens ZH15.</title>
        <authorList>
            <person name="Zhao L.H."/>
        </authorList>
    </citation>
    <scope>NUCLEOTIDE SEQUENCE [LARGE SCALE GENOMIC DNA]</scope>
    <source>
        <strain evidence="1 2">ZH15</strain>
    </source>
</reference>
<protein>
    <submittedName>
        <fullName evidence="1">Uncharacterized protein</fullName>
    </submittedName>
</protein>
<dbReference type="RefSeq" id="WP_338606803.1">
    <property type="nucleotide sequence ID" value="NZ_CP146275.1"/>
</dbReference>
<dbReference type="Proteomes" id="UP001369958">
    <property type="component" value="Chromosome"/>
</dbReference>